<proteinExistence type="predicted"/>
<accession>A0A1W1EAN8</accession>
<evidence type="ECO:0000313" key="1">
    <source>
        <dbReference type="EMBL" id="SFV90826.1"/>
    </source>
</evidence>
<organism evidence="1">
    <name type="scientific">hydrothermal vent metagenome</name>
    <dbReference type="NCBI Taxonomy" id="652676"/>
    <lineage>
        <taxon>unclassified sequences</taxon>
        <taxon>metagenomes</taxon>
        <taxon>ecological metagenomes</taxon>
    </lineage>
</organism>
<gene>
    <name evidence="1" type="ORF">MNB_SV-4-403</name>
</gene>
<dbReference type="EMBL" id="FPIB01000024">
    <property type="protein sequence ID" value="SFV90826.1"/>
    <property type="molecule type" value="Genomic_DNA"/>
</dbReference>
<sequence>MQKQETGIIVGFSLKSFYQTEALQSNANQNASLITHHSSL</sequence>
<name>A0A1W1EAN8_9ZZZZ</name>
<reference evidence="1" key="1">
    <citation type="submission" date="2016-10" db="EMBL/GenBank/DDBJ databases">
        <authorList>
            <person name="de Groot N.N."/>
        </authorList>
    </citation>
    <scope>NUCLEOTIDE SEQUENCE</scope>
</reference>
<dbReference type="AlphaFoldDB" id="A0A1W1EAN8"/>
<protein>
    <submittedName>
        <fullName evidence="1">Uncharacterized protein</fullName>
    </submittedName>
</protein>